<dbReference type="AlphaFoldDB" id="A0A3Q2LID8"/>
<dbReference type="Ensembl" id="ENSECAT00000065463.1">
    <property type="protein sequence ID" value="ENSECAP00000040886.1"/>
    <property type="gene ID" value="ENSECAG00000035471.1"/>
</dbReference>
<reference evidence="1" key="3">
    <citation type="submission" date="2025-09" db="UniProtKB">
        <authorList>
            <consortium name="Ensembl"/>
        </authorList>
    </citation>
    <scope>IDENTIFICATION</scope>
    <source>
        <strain evidence="1">Thoroughbred</strain>
    </source>
</reference>
<dbReference type="PaxDb" id="9796-ENSECAP00000040886"/>
<keyword evidence="2" id="KW-1185">Reference proteome</keyword>
<sequence length="50" mass="5475">GSRLAPCSLRALLSLSRRPAYSEGSGLLTSPSREWKAKFPELLCVWVPST</sequence>
<dbReference type="InParanoid" id="A0A3Q2LID8"/>
<evidence type="ECO:0000313" key="2">
    <source>
        <dbReference type="Proteomes" id="UP000002281"/>
    </source>
</evidence>
<protein>
    <submittedName>
        <fullName evidence="1">Uncharacterized protein</fullName>
    </submittedName>
</protein>
<reference evidence="1" key="2">
    <citation type="submission" date="2025-08" db="UniProtKB">
        <authorList>
            <consortium name="Ensembl"/>
        </authorList>
    </citation>
    <scope>IDENTIFICATION</scope>
    <source>
        <strain evidence="1">Thoroughbred</strain>
    </source>
</reference>
<name>A0A3Q2LID8_HORSE</name>
<accession>A0A3Q2LID8</accession>
<reference evidence="1 2" key="1">
    <citation type="journal article" date="2009" name="Science">
        <title>Genome sequence, comparative analysis, and population genetics of the domestic horse.</title>
        <authorList>
            <consortium name="Broad Institute Genome Sequencing Platform"/>
            <consortium name="Broad Institute Whole Genome Assembly Team"/>
            <person name="Wade C.M."/>
            <person name="Giulotto E."/>
            <person name="Sigurdsson S."/>
            <person name="Zoli M."/>
            <person name="Gnerre S."/>
            <person name="Imsland F."/>
            <person name="Lear T.L."/>
            <person name="Adelson D.L."/>
            <person name="Bailey E."/>
            <person name="Bellone R.R."/>
            <person name="Bloecker H."/>
            <person name="Distl O."/>
            <person name="Edgar R.C."/>
            <person name="Garber M."/>
            <person name="Leeb T."/>
            <person name="Mauceli E."/>
            <person name="MacLeod J.N."/>
            <person name="Penedo M.C.T."/>
            <person name="Raison J.M."/>
            <person name="Sharpe T."/>
            <person name="Vogel J."/>
            <person name="Andersson L."/>
            <person name="Antczak D.F."/>
            <person name="Biagi T."/>
            <person name="Binns M.M."/>
            <person name="Chowdhary B.P."/>
            <person name="Coleman S.J."/>
            <person name="Della Valle G."/>
            <person name="Fryc S."/>
            <person name="Guerin G."/>
            <person name="Hasegawa T."/>
            <person name="Hill E.W."/>
            <person name="Jurka J."/>
            <person name="Kiialainen A."/>
            <person name="Lindgren G."/>
            <person name="Liu J."/>
            <person name="Magnani E."/>
            <person name="Mickelson J.R."/>
            <person name="Murray J."/>
            <person name="Nergadze S.G."/>
            <person name="Onofrio R."/>
            <person name="Pedroni S."/>
            <person name="Piras M.F."/>
            <person name="Raudsepp T."/>
            <person name="Rocchi M."/>
            <person name="Roeed K.H."/>
            <person name="Ryder O.A."/>
            <person name="Searle S."/>
            <person name="Skow L."/>
            <person name="Swinburne J.E."/>
            <person name="Syvaenen A.C."/>
            <person name="Tozaki T."/>
            <person name="Valberg S.J."/>
            <person name="Vaudin M."/>
            <person name="White J.R."/>
            <person name="Zody M.C."/>
            <person name="Lander E.S."/>
            <person name="Lindblad-Toh K."/>
        </authorList>
    </citation>
    <scope>NUCLEOTIDE SEQUENCE [LARGE SCALE GENOMIC DNA]</scope>
    <source>
        <strain evidence="1 2">Thoroughbred</strain>
    </source>
</reference>
<dbReference type="Bgee" id="ENSECAG00000035471">
    <property type="expression patterns" value="Expressed in liver and 2 other cell types or tissues"/>
</dbReference>
<dbReference type="Proteomes" id="UP000002281">
    <property type="component" value="Chromosome 12"/>
</dbReference>
<evidence type="ECO:0000313" key="1">
    <source>
        <dbReference type="Ensembl" id="ENSECAP00000040886.1"/>
    </source>
</evidence>
<organism evidence="1 2">
    <name type="scientific">Equus caballus</name>
    <name type="common">Horse</name>
    <dbReference type="NCBI Taxonomy" id="9796"/>
    <lineage>
        <taxon>Eukaryota</taxon>
        <taxon>Metazoa</taxon>
        <taxon>Chordata</taxon>
        <taxon>Craniata</taxon>
        <taxon>Vertebrata</taxon>
        <taxon>Euteleostomi</taxon>
        <taxon>Mammalia</taxon>
        <taxon>Eutheria</taxon>
        <taxon>Laurasiatheria</taxon>
        <taxon>Perissodactyla</taxon>
        <taxon>Equidae</taxon>
        <taxon>Equus</taxon>
    </lineage>
</organism>
<proteinExistence type="predicted"/>